<feature type="transmembrane region" description="Helical" evidence="8">
    <location>
        <begin position="74"/>
        <end position="94"/>
    </location>
</feature>
<feature type="transmembrane region" description="Helical" evidence="8">
    <location>
        <begin position="12"/>
        <end position="29"/>
    </location>
</feature>
<dbReference type="OrthoDB" id="3348156at2"/>
<name>A0A0A6VW33_KOCRO</name>
<dbReference type="InterPro" id="IPR018584">
    <property type="entry name" value="GT87"/>
</dbReference>
<dbReference type="GO" id="GO:0005886">
    <property type="term" value="C:plasma membrane"/>
    <property type="evidence" value="ECO:0007669"/>
    <property type="project" value="UniProtKB-SubCell"/>
</dbReference>
<dbReference type="AlphaFoldDB" id="A0A0A6VW33"/>
<organism evidence="9 10">
    <name type="scientific">Kocuria rosea subsp. polaris</name>
    <dbReference type="NCBI Taxonomy" id="136273"/>
    <lineage>
        <taxon>Bacteria</taxon>
        <taxon>Bacillati</taxon>
        <taxon>Actinomycetota</taxon>
        <taxon>Actinomycetes</taxon>
        <taxon>Micrococcales</taxon>
        <taxon>Micrococcaceae</taxon>
        <taxon>Kocuria</taxon>
    </lineage>
</organism>
<evidence type="ECO:0000256" key="4">
    <source>
        <dbReference type="ARBA" id="ARBA00022692"/>
    </source>
</evidence>
<evidence type="ECO:0000256" key="7">
    <source>
        <dbReference type="ARBA" id="ARBA00024033"/>
    </source>
</evidence>
<feature type="transmembrane region" description="Helical" evidence="8">
    <location>
        <begin position="106"/>
        <end position="127"/>
    </location>
</feature>
<feature type="transmembrane region" description="Helical" evidence="8">
    <location>
        <begin position="376"/>
        <end position="397"/>
    </location>
</feature>
<keyword evidence="6 8" id="KW-0472">Membrane</keyword>
<accession>A0A0A6VW33</accession>
<dbReference type="EMBL" id="JSUH01000003">
    <property type="protein sequence ID" value="KHD98378.1"/>
    <property type="molecule type" value="Genomic_DNA"/>
</dbReference>
<evidence type="ECO:0000256" key="8">
    <source>
        <dbReference type="SAM" id="Phobius"/>
    </source>
</evidence>
<evidence type="ECO:0000313" key="10">
    <source>
        <dbReference type="Proteomes" id="UP000030466"/>
    </source>
</evidence>
<keyword evidence="5 8" id="KW-1133">Transmembrane helix</keyword>
<keyword evidence="10" id="KW-1185">Reference proteome</keyword>
<keyword evidence="4 8" id="KW-0812">Transmembrane</keyword>
<feature type="transmembrane region" description="Helical" evidence="8">
    <location>
        <begin position="176"/>
        <end position="201"/>
    </location>
</feature>
<comment type="caution">
    <text evidence="9">The sequence shown here is derived from an EMBL/GenBank/DDBJ whole genome shotgun (WGS) entry which is preliminary data.</text>
</comment>
<evidence type="ECO:0000256" key="6">
    <source>
        <dbReference type="ARBA" id="ARBA00023136"/>
    </source>
</evidence>
<reference evidence="9 10" key="1">
    <citation type="journal article" date="2003" name="Int. J. Syst. Evol. Microbiol.">
        <title>Kocuria polaris sp. nov., an orange-pigmented psychrophilic bacterium isolated from an Antarctic cyanobacterial mat sample.</title>
        <authorList>
            <person name="Reddy G.S."/>
            <person name="Prakash J.S."/>
            <person name="Prabahar V."/>
            <person name="Matsumoto G.I."/>
            <person name="Stackebrandt E."/>
            <person name="Shivaji S."/>
        </authorList>
    </citation>
    <scope>NUCLEOTIDE SEQUENCE [LARGE SCALE GENOMIC DNA]</scope>
    <source>
        <strain evidence="9 10">CMS 76or</strain>
    </source>
</reference>
<evidence type="ECO:0000256" key="1">
    <source>
        <dbReference type="ARBA" id="ARBA00004651"/>
    </source>
</evidence>
<feature type="transmembrane region" description="Helical" evidence="8">
    <location>
        <begin position="133"/>
        <end position="164"/>
    </location>
</feature>
<comment type="subcellular location">
    <subcellularLocation>
        <location evidence="1">Cell membrane</location>
        <topology evidence="1">Multi-pass membrane protein</topology>
    </subcellularLocation>
</comment>
<sequence>MSPLGGSRGGHRALLVGLSLYAVMTAWLLRLPCRVPGWGAAESLPALCATEIAPGEASGAGGFFTGGPAGDQPALVGMITTVVGWFAARLSALFGTDVDRGVFADLSVLLLALVWIGTVAAVSALSGRRGADAFVLALAPVAVLVGFGTWDLWAVLLMMLALLFHVRGSPVPAGILLGLAASVALFPLVVLLAVLLLAVRYRQFRDFAVVLAGTLLTWALVNGPFLLSAPDRWVRQLRLPWDGPVEGSSSWGVWARVEQARTGAVPDPAGAGQWVLLALVLGLVAVLVLTLLTRQEPSVVQIAFLLLAVLVLSGPAYSLVHVLWLAPLVVLSRRNWLEFAAWQLVEVLWWTTLVLPEPTWPVLPGLGLIGWDAQDLLAAVRVLLLVLLVVAVAVDVLRGGQARRIGLSEAG</sequence>
<keyword evidence="3" id="KW-0808">Transferase</keyword>
<protein>
    <submittedName>
        <fullName evidence="9">Integral membrane protein</fullName>
    </submittedName>
</protein>
<dbReference type="GO" id="GO:0016758">
    <property type="term" value="F:hexosyltransferase activity"/>
    <property type="evidence" value="ECO:0007669"/>
    <property type="project" value="InterPro"/>
</dbReference>
<feature type="transmembrane region" description="Helical" evidence="8">
    <location>
        <begin position="207"/>
        <end position="229"/>
    </location>
</feature>
<dbReference type="Proteomes" id="UP000030466">
    <property type="component" value="Unassembled WGS sequence"/>
</dbReference>
<comment type="similarity">
    <text evidence="7">Belongs to the glycosyltransferase 87 family.</text>
</comment>
<evidence type="ECO:0000256" key="5">
    <source>
        <dbReference type="ARBA" id="ARBA00022989"/>
    </source>
</evidence>
<feature type="transmembrane region" description="Helical" evidence="8">
    <location>
        <begin position="299"/>
        <end position="324"/>
    </location>
</feature>
<feature type="transmembrane region" description="Helical" evidence="8">
    <location>
        <begin position="274"/>
        <end position="293"/>
    </location>
</feature>
<proteinExistence type="inferred from homology"/>
<evidence type="ECO:0000256" key="3">
    <source>
        <dbReference type="ARBA" id="ARBA00022679"/>
    </source>
</evidence>
<dbReference type="RefSeq" id="WP_035924378.1">
    <property type="nucleotide sequence ID" value="NZ_JSUH01000003.1"/>
</dbReference>
<evidence type="ECO:0000256" key="2">
    <source>
        <dbReference type="ARBA" id="ARBA00022475"/>
    </source>
</evidence>
<keyword evidence="2" id="KW-1003">Cell membrane</keyword>
<dbReference type="Pfam" id="PF09594">
    <property type="entry name" value="GT87"/>
    <property type="match status" value="1"/>
</dbReference>
<gene>
    <name evidence="9" type="ORF">GY22_04840</name>
</gene>
<evidence type="ECO:0000313" key="9">
    <source>
        <dbReference type="EMBL" id="KHD98378.1"/>
    </source>
</evidence>